<evidence type="ECO:0000313" key="2">
    <source>
        <dbReference type="Proteomes" id="UP001595764"/>
    </source>
</evidence>
<reference evidence="2" key="1">
    <citation type="journal article" date="2019" name="Int. J. Syst. Evol. Microbiol.">
        <title>The Global Catalogue of Microorganisms (GCM) 10K type strain sequencing project: providing services to taxonomists for standard genome sequencing and annotation.</title>
        <authorList>
            <consortium name="The Broad Institute Genomics Platform"/>
            <consortium name="The Broad Institute Genome Sequencing Center for Infectious Disease"/>
            <person name="Wu L."/>
            <person name="Ma J."/>
        </authorList>
    </citation>
    <scope>NUCLEOTIDE SEQUENCE [LARGE SCALE GENOMIC DNA]</scope>
    <source>
        <strain evidence="2">CGMCC 4.7682</strain>
    </source>
</reference>
<gene>
    <name evidence="1" type="ORF">ACFORO_42695</name>
</gene>
<organism evidence="1 2">
    <name type="scientific">Amycolatopsis halotolerans</name>
    <dbReference type="NCBI Taxonomy" id="330083"/>
    <lineage>
        <taxon>Bacteria</taxon>
        <taxon>Bacillati</taxon>
        <taxon>Actinomycetota</taxon>
        <taxon>Actinomycetes</taxon>
        <taxon>Pseudonocardiales</taxon>
        <taxon>Pseudonocardiaceae</taxon>
        <taxon>Amycolatopsis</taxon>
    </lineage>
</organism>
<comment type="caution">
    <text evidence="1">The sequence shown here is derived from an EMBL/GenBank/DDBJ whole genome shotgun (WGS) entry which is preliminary data.</text>
</comment>
<dbReference type="Proteomes" id="UP001595764">
    <property type="component" value="Unassembled WGS sequence"/>
</dbReference>
<evidence type="ECO:0008006" key="3">
    <source>
        <dbReference type="Google" id="ProtNLM"/>
    </source>
</evidence>
<dbReference type="RefSeq" id="WP_377870208.1">
    <property type="nucleotide sequence ID" value="NZ_JBHMAY010000021.1"/>
</dbReference>
<protein>
    <recommendedName>
        <fullName evidence="3">Immunity protein Imm1</fullName>
    </recommendedName>
</protein>
<dbReference type="EMBL" id="JBHRWI010000070">
    <property type="protein sequence ID" value="MFC3516932.1"/>
    <property type="molecule type" value="Genomic_DNA"/>
</dbReference>
<proteinExistence type="predicted"/>
<accession>A0ABV7QYC8</accession>
<sequence length="139" mass="15008">MILNTPVVEVGSLPADTDLVSELRRFNGRDHDQAHGWIIQTEVIGDDEVTFPSLIVALHGSKAAIYYVNGGILRVPATGEGDGLPWVHVGKEAAKPKRTLPGSEVPPETVYQAIGEFLREPEPPASLKWVAPKLVVAQP</sequence>
<evidence type="ECO:0000313" key="1">
    <source>
        <dbReference type="EMBL" id="MFC3516932.1"/>
    </source>
</evidence>
<keyword evidence="2" id="KW-1185">Reference proteome</keyword>
<name>A0ABV7QYC8_9PSEU</name>